<dbReference type="GO" id="GO:0005886">
    <property type="term" value="C:plasma membrane"/>
    <property type="evidence" value="ECO:0007669"/>
    <property type="project" value="UniProtKB-ARBA"/>
</dbReference>
<comment type="caution">
    <text evidence="6">The sequence shown here is derived from an EMBL/GenBank/DDBJ whole genome shotgun (WGS) entry which is preliminary data.</text>
</comment>
<gene>
    <name evidence="6" type="ORF">RJ641_004150</name>
</gene>
<organism evidence="6 7">
    <name type="scientific">Dillenia turbinata</name>
    <dbReference type="NCBI Taxonomy" id="194707"/>
    <lineage>
        <taxon>Eukaryota</taxon>
        <taxon>Viridiplantae</taxon>
        <taxon>Streptophyta</taxon>
        <taxon>Embryophyta</taxon>
        <taxon>Tracheophyta</taxon>
        <taxon>Spermatophyta</taxon>
        <taxon>Magnoliopsida</taxon>
        <taxon>eudicotyledons</taxon>
        <taxon>Gunneridae</taxon>
        <taxon>Pentapetalae</taxon>
        <taxon>Dilleniales</taxon>
        <taxon>Dilleniaceae</taxon>
        <taxon>Dillenia</taxon>
    </lineage>
</organism>
<dbReference type="GO" id="GO:0009507">
    <property type="term" value="C:chloroplast"/>
    <property type="evidence" value="ECO:0007669"/>
    <property type="project" value="TreeGrafter"/>
</dbReference>
<protein>
    <submittedName>
        <fullName evidence="6">ABC/ECF transporter, transmembrane component</fullName>
    </submittedName>
</protein>
<evidence type="ECO:0000256" key="3">
    <source>
        <dbReference type="ARBA" id="ARBA00022989"/>
    </source>
</evidence>
<dbReference type="AlphaFoldDB" id="A0AAN8VHU0"/>
<keyword evidence="4 5" id="KW-0472">Membrane</keyword>
<keyword evidence="2 5" id="KW-0812">Transmembrane</keyword>
<feature type="non-terminal residue" evidence="6">
    <location>
        <position position="405"/>
    </location>
</feature>
<keyword evidence="7" id="KW-1185">Reference proteome</keyword>
<reference evidence="6 7" key="1">
    <citation type="submission" date="2023-12" db="EMBL/GenBank/DDBJ databases">
        <title>A high-quality genome assembly for Dillenia turbinata (Dilleniales).</title>
        <authorList>
            <person name="Chanderbali A."/>
        </authorList>
    </citation>
    <scope>NUCLEOTIDE SEQUENCE [LARGE SCALE GENOMIC DNA]</scope>
    <source>
        <strain evidence="6">LSX21</strain>
        <tissue evidence="6">Leaf</tissue>
    </source>
</reference>
<evidence type="ECO:0000256" key="4">
    <source>
        <dbReference type="ARBA" id="ARBA00023136"/>
    </source>
</evidence>
<accession>A0AAN8VHU0</accession>
<evidence type="ECO:0000256" key="2">
    <source>
        <dbReference type="ARBA" id="ARBA00022692"/>
    </source>
</evidence>
<name>A0AAN8VHU0_9MAGN</name>
<proteinExistence type="predicted"/>
<dbReference type="Pfam" id="PF02361">
    <property type="entry name" value="CbiQ"/>
    <property type="match status" value="1"/>
</dbReference>
<dbReference type="Proteomes" id="UP001370490">
    <property type="component" value="Unassembled WGS sequence"/>
</dbReference>
<dbReference type="PANTHER" id="PTHR33514:SF13">
    <property type="entry name" value="PROTEIN ABCI12, CHLOROPLASTIC"/>
    <property type="match status" value="1"/>
</dbReference>
<feature type="transmembrane region" description="Helical" evidence="5">
    <location>
        <begin position="134"/>
        <end position="152"/>
    </location>
</feature>
<sequence length="405" mass="44666">MTSTTVTFFSLPRITQKTLIFPNPTSKLSCTNSNNKPSLNVSKHKTHTNFVVIKSLSTKIRCSVAGNNEGPTWSKWIPRRFVAADKVLRLIAGATSSPIGQYIPSPPTFLHSVDPRIKLVWLLALVFLPARSPIIMRFGLVAYLALLSVWILPRQVWMDQLGRVSLLSGLLFILLGLATDGAPPLVQSRTPPPAMMGLPNLPTSLSGYSYLIMKLGPLQLTRKGLSVASTSACLTFTIFQSASLCLTTTTPEQLASALQWFLKPLTLIGAPVAEIILTLLLSLRFINLVFEEVRNVALGIVSRRINWEQLTIMETIDVFITYLRRIFKNIFSHAEQISQAMIVRGFRGDSNTHKIYFLSNSSLGKADVVSLLCLLGVIGAAVFSELFLITGMEKGMFTACFFTTQ</sequence>
<keyword evidence="3 5" id="KW-1133">Transmembrane helix</keyword>
<evidence type="ECO:0000313" key="6">
    <source>
        <dbReference type="EMBL" id="KAK6930056.1"/>
    </source>
</evidence>
<feature type="transmembrane region" description="Helical" evidence="5">
    <location>
        <begin position="164"/>
        <end position="182"/>
    </location>
</feature>
<feature type="transmembrane region" description="Helical" evidence="5">
    <location>
        <begin position="368"/>
        <end position="389"/>
    </location>
</feature>
<evidence type="ECO:0000256" key="5">
    <source>
        <dbReference type="SAM" id="Phobius"/>
    </source>
</evidence>
<dbReference type="CDD" id="cd16914">
    <property type="entry name" value="EcfT"/>
    <property type="match status" value="1"/>
</dbReference>
<comment type="subcellular location">
    <subcellularLocation>
        <location evidence="1">Membrane</location>
        <topology evidence="1">Multi-pass membrane protein</topology>
    </subcellularLocation>
</comment>
<dbReference type="InterPro" id="IPR003339">
    <property type="entry name" value="ABC/ECF_trnsptr_transmembrane"/>
</dbReference>
<evidence type="ECO:0000313" key="7">
    <source>
        <dbReference type="Proteomes" id="UP001370490"/>
    </source>
</evidence>
<dbReference type="EMBL" id="JBAMMX010000012">
    <property type="protein sequence ID" value="KAK6930056.1"/>
    <property type="molecule type" value="Genomic_DNA"/>
</dbReference>
<evidence type="ECO:0000256" key="1">
    <source>
        <dbReference type="ARBA" id="ARBA00004141"/>
    </source>
</evidence>
<feature type="transmembrane region" description="Helical" evidence="5">
    <location>
        <begin position="264"/>
        <end position="286"/>
    </location>
</feature>
<dbReference type="PANTHER" id="PTHR33514">
    <property type="entry name" value="PROTEIN ABCI12, CHLOROPLASTIC"/>
    <property type="match status" value="1"/>
</dbReference>